<accession>A0A7R6P511</accession>
<reference evidence="1 2" key="1">
    <citation type="journal article" date="2008" name="Int. J. Syst. Evol. Microbiol.">
        <title>Amphritea japonica sp. nov. and Amphritea balenae sp. nov., isolated from the sediment adjacent to sperm whale carcasses off Kagoshima, Japan.</title>
        <authorList>
            <person name="Miyazaki M."/>
            <person name="Nogi Y."/>
            <person name="Fujiwara Y."/>
            <person name="Kawato M."/>
            <person name="Nagahama T."/>
            <person name="Kubokawa K."/>
            <person name="Horikoshi K."/>
        </authorList>
    </citation>
    <scope>NUCLEOTIDE SEQUENCE [LARGE SCALE GENOMIC DNA]</scope>
    <source>
        <strain evidence="1 2">ATCC BAA-1530</strain>
    </source>
</reference>
<name>A0A7R6P511_9GAMM</name>
<dbReference type="EMBL" id="AP014545">
    <property type="protein sequence ID" value="BBB27453.1"/>
    <property type="molecule type" value="Genomic_DNA"/>
</dbReference>
<dbReference type="AlphaFoldDB" id="A0A7R6P511"/>
<dbReference type="RefSeq" id="WP_019622641.1">
    <property type="nucleotide sequence ID" value="NZ_AP014545.1"/>
</dbReference>
<proteinExistence type="predicted"/>
<organism evidence="1 2">
    <name type="scientific">Amphritea japonica ATCC BAA-1530</name>
    <dbReference type="NCBI Taxonomy" id="1278309"/>
    <lineage>
        <taxon>Bacteria</taxon>
        <taxon>Pseudomonadati</taxon>
        <taxon>Pseudomonadota</taxon>
        <taxon>Gammaproteobacteria</taxon>
        <taxon>Oceanospirillales</taxon>
        <taxon>Oceanospirillaceae</taxon>
        <taxon>Amphritea</taxon>
    </lineage>
</organism>
<gene>
    <name evidence="1" type="ORF">AMJAP_2867</name>
</gene>
<dbReference type="OrthoDB" id="6120741at2"/>
<keyword evidence="2" id="KW-1185">Reference proteome</keyword>
<evidence type="ECO:0000313" key="2">
    <source>
        <dbReference type="Proteomes" id="UP000595663"/>
    </source>
</evidence>
<dbReference type="KEGG" id="ajp:AMJAP_2867"/>
<evidence type="ECO:0000313" key="1">
    <source>
        <dbReference type="EMBL" id="BBB27453.1"/>
    </source>
</evidence>
<sequence length="62" mass="7094">MAQLHKTWDSEQLKQMNEEAFLVDLLDMIQISPTTDSSDSAIKLMQSKLDVVEAMLRERLNG</sequence>
<protein>
    <submittedName>
        <fullName evidence="1">Uncharacterized protein</fullName>
    </submittedName>
</protein>
<dbReference type="Proteomes" id="UP000595663">
    <property type="component" value="Chromosome"/>
</dbReference>